<sequence length="91" mass="10031">MQAPVGIALEIEAVHVDLAKLEFLAAGKSGIVYATDDDRVVKQYYDPEGDKTQNAALQLDHLRLRQVLHADADCHSMVVVEGRVKLIDFEG</sequence>
<keyword evidence="2" id="KW-1185">Reference proteome</keyword>
<protein>
    <submittedName>
        <fullName evidence="1">Uncharacterized protein</fullName>
    </submittedName>
</protein>
<dbReference type="Proteomes" id="UP001642405">
    <property type="component" value="Unassembled WGS sequence"/>
</dbReference>
<comment type="caution">
    <text evidence="1">The sequence shown here is derived from an EMBL/GenBank/DDBJ whole genome shotgun (WGS) entry which is preliminary data.</text>
</comment>
<proteinExistence type="predicted"/>
<reference evidence="1 2" key="1">
    <citation type="submission" date="2024-01" db="EMBL/GenBank/DDBJ databases">
        <authorList>
            <person name="Allen C."/>
            <person name="Tagirdzhanova G."/>
        </authorList>
    </citation>
    <scope>NUCLEOTIDE SEQUENCE [LARGE SCALE GENOMIC DNA]</scope>
</reference>
<gene>
    <name evidence="1" type="ORF">SCUCBS95973_004469</name>
</gene>
<name>A0ABP0BNZ3_9PEZI</name>
<evidence type="ECO:0000313" key="1">
    <source>
        <dbReference type="EMBL" id="CAK7221364.1"/>
    </source>
</evidence>
<evidence type="ECO:0000313" key="2">
    <source>
        <dbReference type="Proteomes" id="UP001642405"/>
    </source>
</evidence>
<accession>A0ABP0BNZ3</accession>
<dbReference type="EMBL" id="CAWUHB010000022">
    <property type="protein sequence ID" value="CAK7221364.1"/>
    <property type="molecule type" value="Genomic_DNA"/>
</dbReference>
<organism evidence="1 2">
    <name type="scientific">Sporothrix curviconia</name>
    <dbReference type="NCBI Taxonomy" id="1260050"/>
    <lineage>
        <taxon>Eukaryota</taxon>
        <taxon>Fungi</taxon>
        <taxon>Dikarya</taxon>
        <taxon>Ascomycota</taxon>
        <taxon>Pezizomycotina</taxon>
        <taxon>Sordariomycetes</taxon>
        <taxon>Sordariomycetidae</taxon>
        <taxon>Ophiostomatales</taxon>
        <taxon>Ophiostomataceae</taxon>
        <taxon>Sporothrix</taxon>
    </lineage>
</organism>